<dbReference type="PANTHER" id="PTHR10846">
    <property type="entry name" value="SODIUM/POTASSIUM/CALCIUM EXCHANGER"/>
    <property type="match status" value="1"/>
</dbReference>
<feature type="transmembrane region" description="Helical" evidence="5">
    <location>
        <begin position="164"/>
        <end position="182"/>
    </location>
</feature>
<keyword evidence="10" id="KW-1185">Reference proteome</keyword>
<evidence type="ECO:0000256" key="5">
    <source>
        <dbReference type="SAM" id="Phobius"/>
    </source>
</evidence>
<feature type="transmembrane region" description="Helical" evidence="5">
    <location>
        <begin position="6"/>
        <end position="25"/>
    </location>
</feature>
<dbReference type="Gene3D" id="1.20.1420.30">
    <property type="entry name" value="NCX, central ion-binding region"/>
    <property type="match status" value="1"/>
</dbReference>
<comment type="subcellular location">
    <subcellularLocation>
        <location evidence="1">Membrane</location>
        <topology evidence="1">Multi-pass membrane protein</topology>
    </subcellularLocation>
</comment>
<dbReference type="InterPro" id="IPR004837">
    <property type="entry name" value="NaCa_Exmemb"/>
</dbReference>
<feature type="transmembrane region" description="Helical" evidence="5">
    <location>
        <begin position="271"/>
        <end position="287"/>
    </location>
</feature>
<evidence type="ECO:0000256" key="3">
    <source>
        <dbReference type="ARBA" id="ARBA00022989"/>
    </source>
</evidence>
<feature type="transmembrane region" description="Helical" evidence="5">
    <location>
        <begin position="37"/>
        <end position="56"/>
    </location>
</feature>
<feature type="transmembrane region" description="Helical" evidence="5">
    <location>
        <begin position="123"/>
        <end position="143"/>
    </location>
</feature>
<feature type="transmembrane region" description="Helical" evidence="5">
    <location>
        <begin position="299"/>
        <end position="316"/>
    </location>
</feature>
<evidence type="ECO:0000256" key="4">
    <source>
        <dbReference type="ARBA" id="ARBA00023136"/>
    </source>
</evidence>
<evidence type="ECO:0000313" key="8">
    <source>
        <dbReference type="EMBL" id="PRX14227.1"/>
    </source>
</evidence>
<feature type="transmembrane region" description="Helical" evidence="5">
    <location>
        <begin position="101"/>
        <end position="117"/>
    </location>
</feature>
<comment type="caution">
    <text evidence="7">The sequence shown here is derived from an EMBL/GenBank/DDBJ whole genome shotgun (WGS) entry which is preliminary data.</text>
</comment>
<gene>
    <name evidence="7" type="ORF">IL45_05390</name>
    <name evidence="8" type="ORF">LY02_01257</name>
</gene>
<dbReference type="InterPro" id="IPR004481">
    <property type="entry name" value="K/Na/Ca-exchanger"/>
</dbReference>
<feature type="transmembrane region" description="Helical" evidence="5">
    <location>
        <begin position="76"/>
        <end position="94"/>
    </location>
</feature>
<evidence type="ECO:0000256" key="1">
    <source>
        <dbReference type="ARBA" id="ARBA00004141"/>
    </source>
</evidence>
<dbReference type="PANTHER" id="PTHR10846:SF8">
    <property type="entry name" value="INNER MEMBRANE PROTEIN YRBG"/>
    <property type="match status" value="1"/>
</dbReference>
<evidence type="ECO:0000256" key="2">
    <source>
        <dbReference type="ARBA" id="ARBA00022692"/>
    </source>
</evidence>
<keyword evidence="2 5" id="KW-0812">Transmembrane</keyword>
<dbReference type="RefSeq" id="WP_036581187.1">
    <property type="nucleotide sequence ID" value="NZ_CP138994.1"/>
</dbReference>
<dbReference type="GO" id="GO:0005886">
    <property type="term" value="C:plasma membrane"/>
    <property type="evidence" value="ECO:0007669"/>
    <property type="project" value="TreeGrafter"/>
</dbReference>
<sequence length="317" mass="34123">MSLFYLLIGLVLLVIGGEFLVRSSVGLSLKLKLSRMIIGLTVVSFATSAPELIVSIQSALDGLSGLALGNVIGSNIANIALVLGATALIAPLAIDKDFFKFNWPWMMAFSIVLYILLLSDNNLVRWEGGVLLGGIVIFLVLLIRRARKNPEAVNVEEELQETKWWKIFMFLVLGGLALWQGSELLVKGAVDIAASLGIPESIIAVSMVALGTSVPELAASIIAALKKEKAISLGNLIGSNIFNIGSVLGITALIQPIQINPEGMGLLNNDIYWMLGISFALLPLAFLPKAYNISRYKGILYLAAYLLFIYLAFATLS</sequence>
<feature type="domain" description="Sodium/calcium exchanger membrane region" evidence="6">
    <location>
        <begin position="2"/>
        <end position="143"/>
    </location>
</feature>
<name>A0A084JXF6_NONUL</name>
<dbReference type="AlphaFoldDB" id="A0A084JXF6"/>
<feature type="transmembrane region" description="Helical" evidence="5">
    <location>
        <begin position="237"/>
        <end position="259"/>
    </location>
</feature>
<dbReference type="InterPro" id="IPR044880">
    <property type="entry name" value="NCX_ion-bd_dom_sf"/>
</dbReference>
<dbReference type="Pfam" id="PF01699">
    <property type="entry name" value="Na_Ca_ex"/>
    <property type="match status" value="2"/>
</dbReference>
<evidence type="ECO:0000313" key="7">
    <source>
        <dbReference type="EMBL" id="KEZ93640.1"/>
    </source>
</evidence>
<dbReference type="GO" id="GO:0006874">
    <property type="term" value="P:intracellular calcium ion homeostasis"/>
    <property type="evidence" value="ECO:0007669"/>
    <property type="project" value="TreeGrafter"/>
</dbReference>
<dbReference type="GO" id="GO:0005262">
    <property type="term" value="F:calcium channel activity"/>
    <property type="evidence" value="ECO:0007669"/>
    <property type="project" value="TreeGrafter"/>
</dbReference>
<reference evidence="8 10" key="2">
    <citation type="submission" date="2018-03" db="EMBL/GenBank/DDBJ databases">
        <title>Genomic Encyclopedia of Archaeal and Bacterial Type Strains, Phase II (KMG-II): from individual species to whole genera.</title>
        <authorList>
            <person name="Goeker M."/>
        </authorList>
    </citation>
    <scope>NUCLEOTIDE SEQUENCE [LARGE SCALE GENOMIC DNA]</scope>
    <source>
        <strain evidence="8 10">DSM 22727</strain>
    </source>
</reference>
<dbReference type="GO" id="GO:0008273">
    <property type="term" value="F:calcium, potassium:sodium antiporter activity"/>
    <property type="evidence" value="ECO:0007669"/>
    <property type="project" value="TreeGrafter"/>
</dbReference>
<reference evidence="7 9" key="1">
    <citation type="submission" date="2014-07" db="EMBL/GenBank/DDBJ databases">
        <title>Draft genome sequence of Nonlabens ulvanivorans, an ulvan degrading bacterium.</title>
        <authorList>
            <person name="Kopel M."/>
            <person name="Helbert W."/>
            <person name="Henrissat B."/>
            <person name="Doniger T."/>
            <person name="Banin E."/>
        </authorList>
    </citation>
    <scope>NUCLEOTIDE SEQUENCE [LARGE SCALE GENOMIC DNA]</scope>
    <source>
        <strain evidence="7 9">PLR</strain>
    </source>
</reference>
<accession>A0A084JXF6</accession>
<dbReference type="EMBL" id="PVNA01000002">
    <property type="protein sequence ID" value="PRX14227.1"/>
    <property type="molecule type" value="Genomic_DNA"/>
</dbReference>
<keyword evidence="3 5" id="KW-1133">Transmembrane helix</keyword>
<proteinExistence type="predicted"/>
<keyword evidence="4 5" id="KW-0472">Membrane</keyword>
<dbReference type="EMBL" id="JPJI01000026">
    <property type="protein sequence ID" value="KEZ93640.1"/>
    <property type="molecule type" value="Genomic_DNA"/>
</dbReference>
<evidence type="ECO:0000313" key="9">
    <source>
        <dbReference type="Proteomes" id="UP000028531"/>
    </source>
</evidence>
<protein>
    <submittedName>
        <fullName evidence="8">Cation:H+ antiporter</fullName>
    </submittedName>
    <submittedName>
        <fullName evidence="7">Membrane protein</fullName>
    </submittedName>
</protein>
<evidence type="ECO:0000259" key="6">
    <source>
        <dbReference type="Pfam" id="PF01699"/>
    </source>
</evidence>
<dbReference type="NCBIfam" id="TIGR00367">
    <property type="entry name" value="calcium/sodium antiporter"/>
    <property type="match status" value="1"/>
</dbReference>
<feature type="domain" description="Sodium/calcium exchanger membrane region" evidence="6">
    <location>
        <begin position="168"/>
        <end position="313"/>
    </location>
</feature>
<dbReference type="Proteomes" id="UP000239997">
    <property type="component" value="Unassembled WGS sequence"/>
</dbReference>
<dbReference type="Proteomes" id="UP000028531">
    <property type="component" value="Unassembled WGS sequence"/>
</dbReference>
<dbReference type="OrthoDB" id="9794225at2"/>
<organism evidence="7 9">
    <name type="scientific">Nonlabens ulvanivorans</name>
    <name type="common">Persicivirga ulvanivorans</name>
    <dbReference type="NCBI Taxonomy" id="906888"/>
    <lineage>
        <taxon>Bacteria</taxon>
        <taxon>Pseudomonadati</taxon>
        <taxon>Bacteroidota</taxon>
        <taxon>Flavobacteriia</taxon>
        <taxon>Flavobacteriales</taxon>
        <taxon>Flavobacteriaceae</taxon>
        <taxon>Nonlabens</taxon>
    </lineage>
</organism>
<feature type="transmembrane region" description="Helical" evidence="5">
    <location>
        <begin position="202"/>
        <end position="225"/>
    </location>
</feature>
<evidence type="ECO:0000313" key="10">
    <source>
        <dbReference type="Proteomes" id="UP000239997"/>
    </source>
</evidence>